<dbReference type="GO" id="GO:0043488">
    <property type="term" value="P:regulation of mRNA stability"/>
    <property type="evidence" value="ECO:0007669"/>
    <property type="project" value="TreeGrafter"/>
</dbReference>
<feature type="transmembrane region" description="Helical" evidence="2">
    <location>
        <begin position="399"/>
        <end position="419"/>
    </location>
</feature>
<evidence type="ECO:0000313" key="5">
    <source>
        <dbReference type="Proteomes" id="UP000234767"/>
    </source>
</evidence>
<dbReference type="Proteomes" id="UP000234767">
    <property type="component" value="Unassembled WGS sequence"/>
</dbReference>
<accession>A0A2I1XCF5</accession>
<dbReference type="Pfam" id="PF00313">
    <property type="entry name" value="CSD"/>
    <property type="match status" value="1"/>
</dbReference>
<evidence type="ECO:0000256" key="1">
    <source>
        <dbReference type="ARBA" id="ARBA00022553"/>
    </source>
</evidence>
<organism evidence="4 5">
    <name type="scientific">Neisseria sicca</name>
    <dbReference type="NCBI Taxonomy" id="490"/>
    <lineage>
        <taxon>Bacteria</taxon>
        <taxon>Pseudomonadati</taxon>
        <taxon>Pseudomonadota</taxon>
        <taxon>Betaproteobacteria</taxon>
        <taxon>Neisseriales</taxon>
        <taxon>Neisseriaceae</taxon>
        <taxon>Neisseria</taxon>
    </lineage>
</organism>
<reference evidence="4 5" key="1">
    <citation type="submission" date="2017-12" db="EMBL/GenBank/DDBJ databases">
        <title>Phylogenetic diversity of female urinary microbiome.</title>
        <authorList>
            <person name="Thomas-White K."/>
            <person name="Wolfe A.J."/>
        </authorList>
    </citation>
    <scope>NUCLEOTIDE SEQUENCE [LARGE SCALE GENOMIC DNA]</scope>
    <source>
        <strain evidence="4 5">UMB0321</strain>
    </source>
</reference>
<feature type="domain" description="CSD" evidence="3">
    <location>
        <begin position="212"/>
        <end position="278"/>
    </location>
</feature>
<gene>
    <name evidence="4" type="ORF">CYK00_06195</name>
</gene>
<protein>
    <submittedName>
        <fullName evidence="4">DUF1294 domain-containing protein</fullName>
    </submittedName>
</protein>
<feature type="transmembrane region" description="Helical" evidence="2">
    <location>
        <begin position="325"/>
        <end position="341"/>
    </location>
</feature>
<evidence type="ECO:0000256" key="2">
    <source>
        <dbReference type="SAM" id="Phobius"/>
    </source>
</evidence>
<dbReference type="GO" id="GO:0003730">
    <property type="term" value="F:mRNA 3'-UTR binding"/>
    <property type="evidence" value="ECO:0007669"/>
    <property type="project" value="TreeGrafter"/>
</dbReference>
<dbReference type="PROSITE" id="PS51857">
    <property type="entry name" value="CSD_2"/>
    <property type="match status" value="1"/>
</dbReference>
<dbReference type="PANTHER" id="PTHR12962:SF1">
    <property type="entry name" value="COLD SHOCK DOMAIN-CONTAINING PROTEIN CG9705"/>
    <property type="match status" value="1"/>
</dbReference>
<keyword evidence="1" id="KW-0597">Phosphoprotein</keyword>
<comment type="caution">
    <text evidence="4">The sequence shown here is derived from an EMBL/GenBank/DDBJ whole genome shotgun (WGS) entry which is preliminary data.</text>
</comment>
<dbReference type="EMBL" id="PKJO01000006">
    <property type="protein sequence ID" value="PLA40275.1"/>
    <property type="molecule type" value="Genomic_DNA"/>
</dbReference>
<feature type="transmembrane region" description="Helical" evidence="2">
    <location>
        <begin position="300"/>
        <end position="320"/>
    </location>
</feature>
<dbReference type="Pfam" id="PF06961">
    <property type="entry name" value="DUF1294"/>
    <property type="match status" value="1"/>
</dbReference>
<keyword evidence="2" id="KW-1133">Transmembrane helix</keyword>
<evidence type="ECO:0000313" key="4">
    <source>
        <dbReference type="EMBL" id="PLA40275.1"/>
    </source>
</evidence>
<dbReference type="AlphaFoldDB" id="A0A2I1XCF5"/>
<dbReference type="GO" id="GO:0005829">
    <property type="term" value="C:cytosol"/>
    <property type="evidence" value="ECO:0007669"/>
    <property type="project" value="UniProtKB-ARBA"/>
</dbReference>
<dbReference type="InterPro" id="IPR011129">
    <property type="entry name" value="CSD"/>
</dbReference>
<keyword evidence="2" id="KW-0812">Transmembrane</keyword>
<name>A0A2I1XCF5_NEISI</name>
<dbReference type="InterPro" id="IPR052069">
    <property type="entry name" value="Ca-reg_mRNA-binding_domain"/>
</dbReference>
<dbReference type="InterPro" id="IPR012340">
    <property type="entry name" value="NA-bd_OB-fold"/>
</dbReference>
<sequence length="429" mass="48846">MNHNKHYGTIAHWFGEMSRGSIICDESSQRIFANRQSLHPDYQEPETGHRVSFQIETENNRAVARDVERVNPGYKNNDSVVITLTDWDWSKNGGYEMDVSNEGQPVFVLGQFLADQTRTPRAGNRLEGTLRRHPNGQWLLVNAVIRSTPESEPEPESIHAAPAKKENVQTVHFSRPEHGPKVQAKIEQPLVAETRYPAPKSAQKNLLPPNQVMSGTITAWDDAKGYGFIRFGDESQNIFFHISAYHYNTCRPQTGQRVSFYCNRPIEGNRQQAVKVVRLGDEAFLFDELPPDYNRLNIDMQALLINSVIAVVFLTVVAVLSNKLFFIYVLISIAAFILYQQDKQTAMESARKIRRKNEYQNRIPENKLHAFSLLGGWPGALVARAAFRHKTKKVPFVQIFWLTVAINVAITYALLIHYADNPLTNFLKN</sequence>
<proteinExistence type="predicted"/>
<dbReference type="CDD" id="cd04458">
    <property type="entry name" value="CSP_CDS"/>
    <property type="match status" value="1"/>
</dbReference>
<dbReference type="SMART" id="SM00357">
    <property type="entry name" value="CSP"/>
    <property type="match status" value="1"/>
</dbReference>
<dbReference type="RefSeq" id="WP_101810282.1">
    <property type="nucleotide sequence ID" value="NZ_PKJO01000006.1"/>
</dbReference>
<dbReference type="Gene3D" id="2.40.50.140">
    <property type="entry name" value="Nucleic acid-binding proteins"/>
    <property type="match status" value="2"/>
</dbReference>
<evidence type="ECO:0000259" key="3">
    <source>
        <dbReference type="PROSITE" id="PS51857"/>
    </source>
</evidence>
<dbReference type="PANTHER" id="PTHR12962">
    <property type="entry name" value="CALCIUM-REGULATED HEAT STABLE PROTEIN CRHSP-24-RELATED"/>
    <property type="match status" value="1"/>
</dbReference>
<dbReference type="SUPFAM" id="SSF50249">
    <property type="entry name" value="Nucleic acid-binding proteins"/>
    <property type="match status" value="2"/>
</dbReference>
<dbReference type="InterPro" id="IPR010718">
    <property type="entry name" value="DUF1294"/>
</dbReference>
<dbReference type="InterPro" id="IPR002059">
    <property type="entry name" value="CSP_DNA-bd"/>
</dbReference>
<keyword evidence="2" id="KW-0472">Membrane</keyword>